<reference evidence="1 2" key="1">
    <citation type="submission" date="2017-08" db="EMBL/GenBank/DDBJ databases">
        <title>Substantial Increase in Enzyme Production by Combined Drug-Resistance Mutations in Paenibacillus agaridevorans.</title>
        <authorList>
            <person name="Tanaka Y."/>
            <person name="Funane K."/>
            <person name="Hosaka T."/>
            <person name="Shiwa Y."/>
            <person name="Fujita N."/>
            <person name="Miyazaki T."/>
            <person name="Yoshikawa H."/>
            <person name="Murakami K."/>
            <person name="Kasahara K."/>
            <person name="Inaoka T."/>
            <person name="Hiraga Y."/>
            <person name="Ochi K."/>
        </authorList>
    </citation>
    <scope>NUCLEOTIDE SEQUENCE [LARGE SCALE GENOMIC DNA]</scope>
    <source>
        <strain evidence="1 2">T-3040</strain>
    </source>
</reference>
<evidence type="ECO:0000313" key="2">
    <source>
        <dbReference type="Proteomes" id="UP000245202"/>
    </source>
</evidence>
<comment type="caution">
    <text evidence="1">The sequence shown here is derived from an EMBL/GenBank/DDBJ whole genome shotgun (WGS) entry which is preliminary data.</text>
</comment>
<protein>
    <submittedName>
        <fullName evidence="1">Uncharacterized protein</fullName>
    </submittedName>
</protein>
<accession>A0A2R5ETM4</accession>
<keyword evidence="2" id="KW-1185">Reference proteome</keyword>
<dbReference type="AlphaFoldDB" id="A0A2R5ETM4"/>
<gene>
    <name evidence="1" type="ORF">PAT3040_04142</name>
</gene>
<name>A0A2R5ETM4_9BACL</name>
<evidence type="ECO:0000313" key="1">
    <source>
        <dbReference type="EMBL" id="GBG09495.1"/>
    </source>
</evidence>
<sequence>MVWQTELFPTATDAEVRRTKFLLGKTLQMKLLITEYERYQEELRQVAVDGEVARRIDAEDLHADKTANAAILAEKQRWVYEQYKFYTRQLQRATALIQNTEEREAVTLKYMKGYSFKEIVFHYMNRMSESTVRRNLKEGERSVANSLKLFGFFEQEGAKF</sequence>
<organism evidence="1 2">
    <name type="scientific">Paenibacillus agaridevorans</name>
    <dbReference type="NCBI Taxonomy" id="171404"/>
    <lineage>
        <taxon>Bacteria</taxon>
        <taxon>Bacillati</taxon>
        <taxon>Bacillota</taxon>
        <taxon>Bacilli</taxon>
        <taxon>Bacillales</taxon>
        <taxon>Paenibacillaceae</taxon>
        <taxon>Paenibacillus</taxon>
    </lineage>
</organism>
<dbReference type="RefSeq" id="WP_108994223.1">
    <property type="nucleotide sequence ID" value="NZ_BDQX01000231.1"/>
</dbReference>
<proteinExistence type="predicted"/>
<dbReference type="Proteomes" id="UP000245202">
    <property type="component" value="Unassembled WGS sequence"/>
</dbReference>
<dbReference type="EMBL" id="BDQX01000231">
    <property type="protein sequence ID" value="GBG09495.1"/>
    <property type="molecule type" value="Genomic_DNA"/>
</dbReference>